<dbReference type="InterPro" id="IPR037118">
    <property type="entry name" value="Val-tRNA_synth_C_sf"/>
</dbReference>
<dbReference type="Pfam" id="PF12848">
    <property type="entry name" value="ABC_tran_Xtn"/>
    <property type="match status" value="1"/>
</dbReference>
<keyword evidence="2" id="KW-0547">Nucleotide-binding</keyword>
<keyword evidence="4" id="KW-0175">Coiled coil</keyword>
<dbReference type="InterPro" id="IPR017871">
    <property type="entry name" value="ABC_transporter-like_CS"/>
</dbReference>
<dbReference type="EMBL" id="NQWI01000004">
    <property type="protein sequence ID" value="PDW04821.1"/>
    <property type="molecule type" value="Genomic_DNA"/>
</dbReference>
<dbReference type="GO" id="GO:0005524">
    <property type="term" value="F:ATP binding"/>
    <property type="evidence" value="ECO:0007669"/>
    <property type="project" value="UniProtKB-KW"/>
</dbReference>
<dbReference type="SUPFAM" id="SSF52540">
    <property type="entry name" value="P-loop containing nucleoside triphosphate hydrolases"/>
    <property type="match status" value="2"/>
</dbReference>
<keyword evidence="3" id="KW-0067">ATP-binding</keyword>
<dbReference type="InterPro" id="IPR027417">
    <property type="entry name" value="P-loop_NTPase"/>
</dbReference>
<evidence type="ECO:0000256" key="4">
    <source>
        <dbReference type="SAM" id="Coils"/>
    </source>
</evidence>
<evidence type="ECO:0000259" key="6">
    <source>
        <dbReference type="PROSITE" id="PS50893"/>
    </source>
</evidence>
<comment type="caution">
    <text evidence="7">The sequence shown here is derived from an EMBL/GenBank/DDBJ whole genome shotgun (WGS) entry which is preliminary data.</text>
</comment>
<name>A0A2A6RPI5_9CHLR</name>
<dbReference type="Gene3D" id="1.10.287.380">
    <property type="entry name" value="Valyl-tRNA synthetase, C-terminal domain"/>
    <property type="match status" value="1"/>
</dbReference>
<evidence type="ECO:0000256" key="1">
    <source>
        <dbReference type="ARBA" id="ARBA00022737"/>
    </source>
</evidence>
<dbReference type="Gene3D" id="3.40.50.300">
    <property type="entry name" value="P-loop containing nucleotide triphosphate hydrolases"/>
    <property type="match status" value="2"/>
</dbReference>
<evidence type="ECO:0000256" key="5">
    <source>
        <dbReference type="SAM" id="MobiDB-lite"/>
    </source>
</evidence>
<feature type="coiled-coil region" evidence="4">
    <location>
        <begin position="578"/>
        <end position="612"/>
    </location>
</feature>
<feature type="coiled-coil region" evidence="4">
    <location>
        <begin position="245"/>
        <end position="272"/>
    </location>
</feature>
<feature type="compositionally biased region" description="Polar residues" evidence="5">
    <location>
        <begin position="560"/>
        <end position="575"/>
    </location>
</feature>
<accession>A0A2A6RPI5</accession>
<feature type="domain" description="ABC transporter" evidence="6">
    <location>
        <begin position="4"/>
        <end position="259"/>
    </location>
</feature>
<dbReference type="InterPro" id="IPR032524">
    <property type="entry name" value="ABC_tran_C"/>
</dbReference>
<dbReference type="FunFam" id="3.40.50.300:FF:000011">
    <property type="entry name" value="Putative ABC transporter ATP-binding component"/>
    <property type="match status" value="1"/>
</dbReference>
<evidence type="ECO:0000313" key="8">
    <source>
        <dbReference type="Proteomes" id="UP000220527"/>
    </source>
</evidence>
<dbReference type="AlphaFoldDB" id="A0A2A6RPI5"/>
<dbReference type="FunFam" id="3.40.50.300:FF:000309">
    <property type="entry name" value="ABC transporter ATP-binding protein"/>
    <property type="match status" value="1"/>
</dbReference>
<sequence>MTLVSVGGLAKYYGAELIFQAINFQIARGDKIALVGVNGAGKSTLLKILAGLETPDTGQVASARGTRVAYLAQEVRFTGEQTLWQEMEAALSNLALLQREIEALEPLIADTNGPDWAAHMERYGELTARFEHGGGYEVEQRIKRTLQGLGFHEAHYHQRLNQFSGGQKTRAALAATLLADPDLLLLDEPTNHLDMQALEWLELFLRNWDGTLVVISHDRYFLDRVTKRTLELAFGTLEDYPAPYQKYLELKAERLERRMKEFQAQQEFIAKTEEFIRRYKAGQRAREAKGREKRLERLKRDHGLDRPREQAKLKLFLDAKLRSGDLVLALDGLVIGYPGDRRHESEPRVLLRADGLELTRGERVALLGPNGCGKTTLLRTLIDQLKPLQGQPRLGHQVQIGYYAQGHDLLNWEATVLEELLRVGPNLGEAAARTMLGRFLFSGDDVFKRIADLSGGERSRVALAQLMVLPGNLLILDEPTNHLDIGAREALEGVLRDYPGSILFVSHDRYFIDAVADRIWLIEEGRMRSYLGGYSAFMAAREAQPASQSSAHEQQRSKQAEASSVGSPNTSSQISAEERQRKKRIAALESEVALLEQELGQLKAELEAASAAQDIKQITALGTQYAELEDLLAAKYEQWEQLAA</sequence>
<proteinExistence type="predicted"/>
<evidence type="ECO:0000313" key="7">
    <source>
        <dbReference type="EMBL" id="PDW04821.1"/>
    </source>
</evidence>
<dbReference type="CDD" id="cd03221">
    <property type="entry name" value="ABCF_EF-3"/>
    <property type="match status" value="2"/>
</dbReference>
<dbReference type="Proteomes" id="UP000220527">
    <property type="component" value="Unassembled WGS sequence"/>
</dbReference>
<dbReference type="PROSITE" id="PS00211">
    <property type="entry name" value="ABC_TRANSPORTER_1"/>
    <property type="match status" value="2"/>
</dbReference>
<feature type="region of interest" description="Disordered" evidence="5">
    <location>
        <begin position="545"/>
        <end position="578"/>
    </location>
</feature>
<dbReference type="RefSeq" id="WP_097642403.1">
    <property type="nucleotide sequence ID" value="NZ_NQWI01000004.1"/>
</dbReference>
<feature type="domain" description="ABC transporter" evidence="6">
    <location>
        <begin position="321"/>
        <end position="549"/>
    </location>
</feature>
<dbReference type="InterPro" id="IPR003593">
    <property type="entry name" value="AAA+_ATPase"/>
</dbReference>
<dbReference type="PANTHER" id="PTHR42855:SF2">
    <property type="entry name" value="DRUG RESISTANCE ABC TRANSPORTER,ATP-BINDING PROTEIN"/>
    <property type="match status" value="1"/>
</dbReference>
<dbReference type="OrthoDB" id="9801441at2"/>
<organism evidence="7 8">
    <name type="scientific">Candidatus Viridilinea mediisalina</name>
    <dbReference type="NCBI Taxonomy" id="2024553"/>
    <lineage>
        <taxon>Bacteria</taxon>
        <taxon>Bacillati</taxon>
        <taxon>Chloroflexota</taxon>
        <taxon>Chloroflexia</taxon>
        <taxon>Chloroflexales</taxon>
        <taxon>Chloroflexineae</taxon>
        <taxon>Oscillochloridaceae</taxon>
        <taxon>Candidatus Viridilinea</taxon>
    </lineage>
</organism>
<protein>
    <submittedName>
        <fullName evidence="7">ABC transporter</fullName>
    </submittedName>
</protein>
<evidence type="ECO:0000256" key="2">
    <source>
        <dbReference type="ARBA" id="ARBA00022741"/>
    </source>
</evidence>
<dbReference type="Pfam" id="PF00005">
    <property type="entry name" value="ABC_tran"/>
    <property type="match status" value="2"/>
</dbReference>
<dbReference type="PANTHER" id="PTHR42855">
    <property type="entry name" value="ABC TRANSPORTER ATP-BINDING SUBUNIT"/>
    <property type="match status" value="1"/>
</dbReference>
<gene>
    <name evidence="7" type="ORF">CJ255_01905</name>
</gene>
<dbReference type="SMART" id="SM00382">
    <property type="entry name" value="AAA"/>
    <property type="match status" value="2"/>
</dbReference>
<dbReference type="InterPro" id="IPR003439">
    <property type="entry name" value="ABC_transporter-like_ATP-bd"/>
</dbReference>
<dbReference type="GO" id="GO:0016887">
    <property type="term" value="F:ATP hydrolysis activity"/>
    <property type="evidence" value="ECO:0007669"/>
    <property type="project" value="InterPro"/>
</dbReference>
<dbReference type="Pfam" id="PF16326">
    <property type="entry name" value="ABC_tran_CTD"/>
    <property type="match status" value="1"/>
</dbReference>
<dbReference type="InterPro" id="IPR051309">
    <property type="entry name" value="ABCF_ATPase"/>
</dbReference>
<keyword evidence="1" id="KW-0677">Repeat</keyword>
<dbReference type="InterPro" id="IPR032781">
    <property type="entry name" value="ABC_tran_Xtn"/>
</dbReference>
<dbReference type="PROSITE" id="PS50893">
    <property type="entry name" value="ABC_TRANSPORTER_2"/>
    <property type="match status" value="2"/>
</dbReference>
<keyword evidence="8" id="KW-1185">Reference proteome</keyword>
<evidence type="ECO:0000256" key="3">
    <source>
        <dbReference type="ARBA" id="ARBA00022840"/>
    </source>
</evidence>
<reference evidence="8" key="1">
    <citation type="submission" date="2017-08" db="EMBL/GenBank/DDBJ databases">
        <authorList>
            <person name="Grouzdev D.S."/>
            <person name="Gaisin V.A."/>
            <person name="Rysina M.S."/>
            <person name="Gorlenko V.M."/>
        </authorList>
    </citation>
    <scope>NUCLEOTIDE SEQUENCE [LARGE SCALE GENOMIC DNA]</scope>
    <source>
        <strain evidence="8">Kir15-3F</strain>
    </source>
</reference>
<dbReference type="GO" id="GO:0003677">
    <property type="term" value="F:DNA binding"/>
    <property type="evidence" value="ECO:0007669"/>
    <property type="project" value="InterPro"/>
</dbReference>